<proteinExistence type="predicted"/>
<evidence type="ECO:0000256" key="1">
    <source>
        <dbReference type="SAM" id="MobiDB-lite"/>
    </source>
</evidence>
<sequence length="444" mass="49444">MPRPQDEYCYWWKEVPLLGGQLNGSGELISNSSIAKLNVPTNDNGSHVKWELQALWESFPEKQSGEQMISKLVLKQFLTTGCCKDRFALKEKWESGGKNMEGLTDECSNPPVMVHVSMHGQEALFSESMTLSATTTTQENAGKPLPILQDMLPATGQYLEPEPLRTINLNFCDAGLTFNKKELQNTFVLDIKTKERTFYLVDETEADMNKWVQSICQICGFTRRESSMPSHSGQSTLFPPVSSHIQPALSTSTKNARGIRQKTDTAVQKLAQGNRHSIIKVSKQVHGFCNLPKPSRHNTGLKDSTYDLPRSLISHSHNQGSLTGSETDNEATYTFQTPNNTLCQEIRELLADNMDIPTIPLSAYQIPRTLKHSAMTPSQAKTPRWGSPQQRPPISKSDQLPIRPIASYQTYEYSTQGGDNVTWSAKFPGKNILGRSDSASSDDS</sequence>
<evidence type="ECO:0008006" key="4">
    <source>
        <dbReference type="Google" id="ProtNLM"/>
    </source>
</evidence>
<protein>
    <recommendedName>
        <fullName evidence="4">PH domain-containing protein</fullName>
    </recommendedName>
</protein>
<dbReference type="PANTHER" id="PTHR45960">
    <property type="entry name" value="GRB2-ASSOCIATED-BINDING PROTEIN"/>
    <property type="match status" value="1"/>
</dbReference>
<feature type="region of interest" description="Disordered" evidence="1">
    <location>
        <begin position="373"/>
        <end position="402"/>
    </location>
</feature>
<feature type="region of interest" description="Disordered" evidence="1">
    <location>
        <begin position="230"/>
        <end position="260"/>
    </location>
</feature>
<dbReference type="InterPro" id="IPR046355">
    <property type="entry name" value="Gab1-4-like"/>
</dbReference>
<comment type="caution">
    <text evidence="2">The sequence shown here is derived from an EMBL/GenBank/DDBJ whole genome shotgun (WGS) entry which is preliminary data.</text>
</comment>
<dbReference type="STRING" id="56216.A0A1A6H4A0"/>
<dbReference type="GO" id="GO:0005737">
    <property type="term" value="C:cytoplasm"/>
    <property type="evidence" value="ECO:0007669"/>
    <property type="project" value="TreeGrafter"/>
</dbReference>
<organism evidence="2 3">
    <name type="scientific">Neotoma lepida</name>
    <name type="common">Desert woodrat</name>
    <dbReference type="NCBI Taxonomy" id="56216"/>
    <lineage>
        <taxon>Eukaryota</taxon>
        <taxon>Metazoa</taxon>
        <taxon>Chordata</taxon>
        <taxon>Craniata</taxon>
        <taxon>Vertebrata</taxon>
        <taxon>Euteleostomi</taxon>
        <taxon>Mammalia</taxon>
        <taxon>Eutheria</taxon>
        <taxon>Euarchontoglires</taxon>
        <taxon>Glires</taxon>
        <taxon>Rodentia</taxon>
        <taxon>Myomorpha</taxon>
        <taxon>Muroidea</taxon>
        <taxon>Cricetidae</taxon>
        <taxon>Neotominae</taxon>
        <taxon>Neotoma</taxon>
    </lineage>
</organism>
<reference evidence="2 3" key="1">
    <citation type="submission" date="2016-06" db="EMBL/GenBank/DDBJ databases">
        <title>The Draft Genome Sequence and Annotation of the Desert Woodrat Neotoma lepida.</title>
        <authorList>
            <person name="Campbell M."/>
            <person name="Oakeson K.F."/>
            <person name="Yandell M."/>
            <person name="Halpert J.R."/>
            <person name="Dearing D."/>
        </authorList>
    </citation>
    <scope>NUCLEOTIDE SEQUENCE [LARGE SCALE GENOMIC DNA]</scope>
    <source>
        <strain evidence="2">417</strain>
        <tissue evidence="2">Liver</tissue>
    </source>
</reference>
<evidence type="ECO:0000313" key="2">
    <source>
        <dbReference type="EMBL" id="OBS73413.1"/>
    </source>
</evidence>
<dbReference type="GO" id="GO:0005068">
    <property type="term" value="F:transmembrane receptor protein tyrosine kinase adaptor activity"/>
    <property type="evidence" value="ECO:0007669"/>
    <property type="project" value="TreeGrafter"/>
</dbReference>
<accession>A0A1A6H4A0</accession>
<name>A0A1A6H4A0_NEOLE</name>
<evidence type="ECO:0000313" key="3">
    <source>
        <dbReference type="Proteomes" id="UP000092124"/>
    </source>
</evidence>
<dbReference type="Proteomes" id="UP000092124">
    <property type="component" value="Unassembled WGS sequence"/>
</dbReference>
<feature type="compositionally biased region" description="Polar residues" evidence="1">
    <location>
        <begin position="230"/>
        <end position="255"/>
    </location>
</feature>
<keyword evidence="3" id="KW-1185">Reference proteome</keyword>
<dbReference type="SUPFAM" id="SSF47353">
    <property type="entry name" value="Retrovirus capsid dimerization domain-like"/>
    <property type="match status" value="1"/>
</dbReference>
<dbReference type="SUPFAM" id="SSF50729">
    <property type="entry name" value="PH domain-like"/>
    <property type="match status" value="1"/>
</dbReference>
<dbReference type="InterPro" id="IPR011993">
    <property type="entry name" value="PH-like_dom_sf"/>
</dbReference>
<dbReference type="Gene3D" id="2.30.29.30">
    <property type="entry name" value="Pleckstrin-homology domain (PH domain)/Phosphotyrosine-binding domain (PTB)"/>
    <property type="match status" value="1"/>
</dbReference>
<dbReference type="EMBL" id="LZPO01046802">
    <property type="protein sequence ID" value="OBS73413.1"/>
    <property type="molecule type" value="Genomic_DNA"/>
</dbReference>
<dbReference type="OrthoDB" id="67516at2759"/>
<gene>
    <name evidence="2" type="ORF">A6R68_12021</name>
</gene>
<dbReference type="PANTHER" id="PTHR45960:SF1">
    <property type="entry name" value="GRB2-ASSOCIATED-BINDING PROTEIN 2"/>
    <property type="match status" value="1"/>
</dbReference>
<dbReference type="AlphaFoldDB" id="A0A1A6H4A0"/>